<accession>A0A834AGX0</accession>
<dbReference type="AlphaFoldDB" id="A0A834AGX0"/>
<evidence type="ECO:0000313" key="2">
    <source>
        <dbReference type="Proteomes" id="UP000664940"/>
    </source>
</evidence>
<dbReference type="PANTHER" id="PTHR23329">
    <property type="entry name" value="TUFTELIN-INTERACTING PROTEIN 11-RELATED"/>
    <property type="match status" value="1"/>
</dbReference>
<sequence length="160" mass="18425">MGSCGPEWITQSLQDIPVVNSGEEAEEEFQKELSQWRKDPSKSKKKPIYSYKTMEKLKANSRVRKKLTDLQKEFSQVKVIDMTVREQKVYYSYSQISHKHNIPDKGLPQQSQQLPLPCKEAKALGSVLPELEHNLQLLTNLTEQQIMPRVGTLVCQVQIQ</sequence>
<name>A0A834AGX0_9CHIR</name>
<comment type="caution">
    <text evidence="1">The sequence shown here is derived from an EMBL/GenBank/DDBJ whole genome shotgun (WGS) entry which is preliminary data.</text>
</comment>
<dbReference type="Proteomes" id="UP000664940">
    <property type="component" value="Unassembled WGS sequence"/>
</dbReference>
<reference evidence="1 2" key="1">
    <citation type="journal article" date="2020" name="Nature">
        <title>Six reference-quality genomes reveal evolution of bat adaptations.</title>
        <authorList>
            <person name="Jebb D."/>
            <person name="Huang Z."/>
            <person name="Pippel M."/>
            <person name="Hughes G.M."/>
            <person name="Lavrichenko K."/>
            <person name="Devanna P."/>
            <person name="Winkler S."/>
            <person name="Jermiin L.S."/>
            <person name="Skirmuntt E.C."/>
            <person name="Katzourakis A."/>
            <person name="Burkitt-Gray L."/>
            <person name="Ray D.A."/>
            <person name="Sullivan K.A.M."/>
            <person name="Roscito J.G."/>
            <person name="Kirilenko B.M."/>
            <person name="Davalos L.M."/>
            <person name="Corthals A.P."/>
            <person name="Power M.L."/>
            <person name="Jones G."/>
            <person name="Ransome R.D."/>
            <person name="Dechmann D.K.N."/>
            <person name="Locatelli A.G."/>
            <person name="Puechmaille S.J."/>
            <person name="Fedrigo O."/>
            <person name="Jarvis E.D."/>
            <person name="Hiller M."/>
            <person name="Vernes S.C."/>
            <person name="Myers E.W."/>
            <person name="Teeling E.C."/>
        </authorList>
    </citation>
    <scope>NUCLEOTIDE SEQUENCE [LARGE SCALE GENOMIC DNA]</scope>
    <source>
        <strain evidence="1">Bat1K_MPI-CBG_1</strain>
    </source>
</reference>
<dbReference type="GO" id="GO:0071008">
    <property type="term" value="C:U2-type post-mRNA release spliceosomal complex"/>
    <property type="evidence" value="ECO:0007669"/>
    <property type="project" value="TreeGrafter"/>
</dbReference>
<dbReference type="InterPro" id="IPR045211">
    <property type="entry name" value="TFP11/STIP/Ntr1"/>
</dbReference>
<proteinExistence type="predicted"/>
<dbReference type="EMBL" id="JABVXQ010000004">
    <property type="protein sequence ID" value="KAF6114483.1"/>
    <property type="molecule type" value="Genomic_DNA"/>
</dbReference>
<dbReference type="PANTHER" id="PTHR23329:SF1">
    <property type="entry name" value="TUFTELIN-INTERACTING PROTEIN 11"/>
    <property type="match status" value="1"/>
</dbReference>
<evidence type="ECO:0000313" key="1">
    <source>
        <dbReference type="EMBL" id="KAF6114483.1"/>
    </source>
</evidence>
<gene>
    <name evidence="1" type="ORF">HJG60_010477</name>
</gene>
<dbReference type="GO" id="GO:0000390">
    <property type="term" value="P:spliceosomal complex disassembly"/>
    <property type="evidence" value="ECO:0007669"/>
    <property type="project" value="InterPro"/>
</dbReference>
<protein>
    <submittedName>
        <fullName evidence="1">Uncharacterized protein</fullName>
    </submittedName>
</protein>
<organism evidence="1 2">
    <name type="scientific">Phyllostomus discolor</name>
    <name type="common">pale spear-nosed bat</name>
    <dbReference type="NCBI Taxonomy" id="89673"/>
    <lineage>
        <taxon>Eukaryota</taxon>
        <taxon>Metazoa</taxon>
        <taxon>Chordata</taxon>
        <taxon>Craniata</taxon>
        <taxon>Vertebrata</taxon>
        <taxon>Euteleostomi</taxon>
        <taxon>Mammalia</taxon>
        <taxon>Eutheria</taxon>
        <taxon>Laurasiatheria</taxon>
        <taxon>Chiroptera</taxon>
        <taxon>Yangochiroptera</taxon>
        <taxon>Phyllostomidae</taxon>
        <taxon>Phyllostominae</taxon>
        <taxon>Phyllostomus</taxon>
    </lineage>
</organism>